<gene>
    <name evidence="8" type="primary">ydhP_1</name>
    <name evidence="8" type="ORF">LMG3441_01073</name>
</gene>
<feature type="transmembrane region" description="Helical" evidence="6">
    <location>
        <begin position="272"/>
        <end position="289"/>
    </location>
</feature>
<keyword evidence="5 6" id="KW-0472">Membrane</keyword>
<feature type="transmembrane region" description="Helical" evidence="6">
    <location>
        <begin position="95"/>
        <end position="116"/>
    </location>
</feature>
<dbReference type="Gene3D" id="1.20.1250.20">
    <property type="entry name" value="MFS general substrate transporter like domains"/>
    <property type="match status" value="1"/>
</dbReference>
<feature type="transmembrane region" description="Helical" evidence="6">
    <location>
        <begin position="239"/>
        <end position="260"/>
    </location>
</feature>
<name>A0A6S6ZC36_9BURK</name>
<evidence type="ECO:0000256" key="4">
    <source>
        <dbReference type="ARBA" id="ARBA00022989"/>
    </source>
</evidence>
<dbReference type="AlphaFoldDB" id="A0A6S6ZC36"/>
<dbReference type="EMBL" id="CADIJQ010000001">
    <property type="protein sequence ID" value="CAB3671027.1"/>
    <property type="molecule type" value="Genomic_DNA"/>
</dbReference>
<dbReference type="PANTHER" id="PTHR43124:SF3">
    <property type="entry name" value="CHLORAMPHENICOL EFFLUX PUMP RV0191"/>
    <property type="match status" value="1"/>
</dbReference>
<evidence type="ECO:0000313" key="8">
    <source>
        <dbReference type="EMBL" id="CAB3671027.1"/>
    </source>
</evidence>
<feature type="transmembrane region" description="Helical" evidence="6">
    <location>
        <begin position="128"/>
        <end position="150"/>
    </location>
</feature>
<dbReference type="InterPro" id="IPR036259">
    <property type="entry name" value="MFS_trans_sf"/>
</dbReference>
<feature type="transmembrane region" description="Helical" evidence="6">
    <location>
        <begin position="39"/>
        <end position="63"/>
    </location>
</feature>
<proteinExistence type="predicted"/>
<reference evidence="8 9" key="1">
    <citation type="submission" date="2020-04" db="EMBL/GenBank/DDBJ databases">
        <authorList>
            <person name="De Canck E."/>
        </authorList>
    </citation>
    <scope>NUCLEOTIDE SEQUENCE [LARGE SCALE GENOMIC DNA]</scope>
    <source>
        <strain evidence="8 9">LMG 3441</strain>
    </source>
</reference>
<dbReference type="Proteomes" id="UP000494269">
    <property type="component" value="Unassembled WGS sequence"/>
</dbReference>
<evidence type="ECO:0000256" key="3">
    <source>
        <dbReference type="ARBA" id="ARBA00022692"/>
    </source>
</evidence>
<keyword evidence="9" id="KW-1185">Reference proteome</keyword>
<accession>A0A6S6ZC36</accession>
<feature type="transmembrane region" description="Helical" evidence="6">
    <location>
        <begin position="332"/>
        <end position="352"/>
    </location>
</feature>
<feature type="transmembrane region" description="Helical" evidence="6">
    <location>
        <begin position="295"/>
        <end position="320"/>
    </location>
</feature>
<feature type="domain" description="Major facilitator superfamily (MFS) profile" evidence="7">
    <location>
        <begin position="4"/>
        <end position="387"/>
    </location>
</feature>
<keyword evidence="3 6" id="KW-0812">Transmembrane</keyword>
<keyword evidence="4 6" id="KW-1133">Transmembrane helix</keyword>
<dbReference type="GO" id="GO:0005886">
    <property type="term" value="C:plasma membrane"/>
    <property type="evidence" value="ECO:0007669"/>
    <property type="project" value="UniProtKB-SubCell"/>
</dbReference>
<evidence type="ECO:0000256" key="1">
    <source>
        <dbReference type="ARBA" id="ARBA00004651"/>
    </source>
</evidence>
<dbReference type="GO" id="GO:0022857">
    <property type="term" value="F:transmembrane transporter activity"/>
    <property type="evidence" value="ECO:0007669"/>
    <property type="project" value="InterPro"/>
</dbReference>
<dbReference type="SUPFAM" id="SSF103473">
    <property type="entry name" value="MFS general substrate transporter"/>
    <property type="match status" value="1"/>
</dbReference>
<sequence length="393" mass="40398">MPVAVYLFSVCTFAFGLSEFVVAGLVSAMAEGLHARIEAVGSAIAAYAFGAAIGAPLITALVSHWRDRRILGWAMAVLAVGSALMSVSATLPILLVVRFGVGLAHGVFMAVASDAATRLVDEARAGRAVAVVWIGLTLALALGVPLGTFLGSVWSWRAVFAAIGVLALAGMAGLWWCMPARDAGAQSPQHRPSAWAGLRAIAHPRMLMTAGVGALVSVATFCFFTFISPYLLQISGADVAWLSTAMLLFGLFSIAGNLLGGYLVDKMDPDRAALLALTGLAATLLGLYLGRDSAWMVVALAGALGLVFFCIVTVLTLRLLKLAQRHAPQSTAVGAGLNIASFNLGTAVGGGLGSLTIAWAGLPALPLMGAVAAGAAMAAVWLQSSRKRVRQAA</sequence>
<dbReference type="InterPro" id="IPR050189">
    <property type="entry name" value="MFS_Efflux_Transporters"/>
</dbReference>
<dbReference type="Pfam" id="PF07690">
    <property type="entry name" value="MFS_1"/>
    <property type="match status" value="1"/>
</dbReference>
<feature type="transmembrane region" description="Helical" evidence="6">
    <location>
        <begin position="70"/>
        <end position="89"/>
    </location>
</feature>
<evidence type="ECO:0000313" key="9">
    <source>
        <dbReference type="Proteomes" id="UP000494269"/>
    </source>
</evidence>
<evidence type="ECO:0000256" key="2">
    <source>
        <dbReference type="ARBA" id="ARBA00022475"/>
    </source>
</evidence>
<dbReference type="CDD" id="cd17324">
    <property type="entry name" value="MFS_NepI_like"/>
    <property type="match status" value="1"/>
</dbReference>
<feature type="transmembrane region" description="Helical" evidence="6">
    <location>
        <begin position="156"/>
        <end position="177"/>
    </location>
</feature>
<feature type="transmembrane region" description="Helical" evidence="6">
    <location>
        <begin position="207"/>
        <end position="227"/>
    </location>
</feature>
<dbReference type="InterPro" id="IPR011701">
    <property type="entry name" value="MFS"/>
</dbReference>
<organism evidence="8 9">
    <name type="scientific">Achromobacter kerstersii</name>
    <dbReference type="NCBI Taxonomy" id="1353890"/>
    <lineage>
        <taxon>Bacteria</taxon>
        <taxon>Pseudomonadati</taxon>
        <taxon>Pseudomonadota</taxon>
        <taxon>Betaproteobacteria</taxon>
        <taxon>Burkholderiales</taxon>
        <taxon>Alcaligenaceae</taxon>
        <taxon>Achromobacter</taxon>
    </lineage>
</organism>
<comment type="subcellular location">
    <subcellularLocation>
        <location evidence="1">Cell membrane</location>
        <topology evidence="1">Multi-pass membrane protein</topology>
    </subcellularLocation>
</comment>
<keyword evidence="2" id="KW-1003">Cell membrane</keyword>
<feature type="transmembrane region" description="Helical" evidence="6">
    <location>
        <begin position="358"/>
        <end position="382"/>
    </location>
</feature>
<dbReference type="PROSITE" id="PS50850">
    <property type="entry name" value="MFS"/>
    <property type="match status" value="1"/>
</dbReference>
<dbReference type="RefSeq" id="WP_175169038.1">
    <property type="nucleotide sequence ID" value="NZ_CADIJQ010000001.1"/>
</dbReference>
<dbReference type="InterPro" id="IPR020846">
    <property type="entry name" value="MFS_dom"/>
</dbReference>
<protein>
    <submittedName>
        <fullName evidence="8">Inner membrane transport protein YdhP</fullName>
    </submittedName>
</protein>
<dbReference type="PANTHER" id="PTHR43124">
    <property type="entry name" value="PURINE EFFLUX PUMP PBUE"/>
    <property type="match status" value="1"/>
</dbReference>
<evidence type="ECO:0000256" key="5">
    <source>
        <dbReference type="ARBA" id="ARBA00023136"/>
    </source>
</evidence>
<evidence type="ECO:0000259" key="7">
    <source>
        <dbReference type="PROSITE" id="PS50850"/>
    </source>
</evidence>
<evidence type="ECO:0000256" key="6">
    <source>
        <dbReference type="SAM" id="Phobius"/>
    </source>
</evidence>